<evidence type="ECO:0000256" key="15">
    <source>
        <dbReference type="PIRSR" id="PIRSR601508-1"/>
    </source>
</evidence>
<dbReference type="Pfam" id="PF10613">
    <property type="entry name" value="Lig_chan-Glu_bd"/>
    <property type="match status" value="1"/>
</dbReference>
<evidence type="ECO:0000256" key="16">
    <source>
        <dbReference type="PIRSR" id="PIRSR601508-2"/>
    </source>
</evidence>
<evidence type="ECO:0000256" key="5">
    <source>
        <dbReference type="ARBA" id="ARBA00022989"/>
    </source>
</evidence>
<evidence type="ECO:0000256" key="17">
    <source>
        <dbReference type="PIRSR" id="PIRSR601508-3"/>
    </source>
</evidence>
<feature type="binding site" evidence="15">
    <location>
        <position position="520"/>
    </location>
    <ligand>
        <name>L-glutamate</name>
        <dbReference type="ChEBI" id="CHEBI:29985"/>
    </ligand>
</feature>
<evidence type="ECO:0000256" key="7">
    <source>
        <dbReference type="ARBA" id="ARBA00023065"/>
    </source>
</evidence>
<feature type="domain" description="Ionotropic glutamate receptor C-terminal" evidence="21">
    <location>
        <begin position="436"/>
        <end position="812"/>
    </location>
</feature>
<dbReference type="SUPFAM" id="SSF53822">
    <property type="entry name" value="Periplasmic binding protein-like I"/>
    <property type="match status" value="1"/>
</dbReference>
<name>A0A6F9DEK7_9ASCI</name>
<evidence type="ECO:0000256" key="13">
    <source>
        <dbReference type="ARBA" id="ARBA00023303"/>
    </source>
</evidence>
<evidence type="ECO:0000256" key="10">
    <source>
        <dbReference type="ARBA" id="ARBA00023180"/>
    </source>
</evidence>
<keyword evidence="8 19" id="KW-0472">Membrane</keyword>
<evidence type="ECO:0000256" key="6">
    <source>
        <dbReference type="ARBA" id="ARBA00023018"/>
    </source>
</evidence>
<keyword evidence="2" id="KW-1003">Cell membrane</keyword>
<dbReference type="SMART" id="SM00918">
    <property type="entry name" value="Lig_chan-Glu_bd"/>
    <property type="match status" value="1"/>
</dbReference>
<keyword evidence="6" id="KW-0770">Synapse</keyword>
<gene>
    <name evidence="23" type="primary">Grm1-002</name>
</gene>
<evidence type="ECO:0000256" key="19">
    <source>
        <dbReference type="SAM" id="Phobius"/>
    </source>
</evidence>
<dbReference type="SMART" id="SM00079">
    <property type="entry name" value="PBPe"/>
    <property type="match status" value="1"/>
</dbReference>
<dbReference type="InterPro" id="IPR028082">
    <property type="entry name" value="Peripla_BP_I"/>
</dbReference>
<keyword evidence="9 23" id="KW-0675">Receptor</keyword>
<feature type="domain" description="Ionotropic glutamate receptor L-glutamate and glycine-binding" evidence="22">
    <location>
        <begin position="446"/>
        <end position="511"/>
    </location>
</feature>
<feature type="compositionally biased region" description="Basic residues" evidence="18">
    <location>
        <begin position="918"/>
        <end position="927"/>
    </location>
</feature>
<keyword evidence="7" id="KW-0406">Ion transport</keyword>
<evidence type="ECO:0000259" key="21">
    <source>
        <dbReference type="SMART" id="SM00079"/>
    </source>
</evidence>
<keyword evidence="3 19" id="KW-0812">Transmembrane</keyword>
<feature type="binding site" evidence="15">
    <location>
        <position position="527"/>
    </location>
    <ligand>
        <name>L-glutamate</name>
        <dbReference type="ChEBI" id="CHEBI:29985"/>
    </ligand>
</feature>
<keyword evidence="17" id="KW-1015">Disulfide bond</keyword>
<evidence type="ECO:0000259" key="22">
    <source>
        <dbReference type="SMART" id="SM00918"/>
    </source>
</evidence>
<keyword evidence="11" id="KW-0628">Postsynaptic cell membrane</keyword>
<dbReference type="GO" id="GO:0022824">
    <property type="term" value="F:transmitter-gated monoatomic ion channel activity"/>
    <property type="evidence" value="ECO:0007669"/>
    <property type="project" value="UniProtKB-ARBA"/>
</dbReference>
<keyword evidence="5 19" id="KW-1133">Transmembrane helix</keyword>
<dbReference type="Pfam" id="PF00060">
    <property type="entry name" value="Lig_chan"/>
    <property type="match status" value="1"/>
</dbReference>
<keyword evidence="12" id="KW-1071">Ligand-gated ion channel</keyword>
<evidence type="ECO:0000256" key="20">
    <source>
        <dbReference type="SAM" id="SignalP"/>
    </source>
</evidence>
<protein>
    <submittedName>
        <fullName evidence="23">Glutamate receptor 1-like</fullName>
    </submittedName>
</protein>
<dbReference type="Pfam" id="PF01094">
    <property type="entry name" value="ANF_receptor"/>
    <property type="match status" value="1"/>
</dbReference>
<dbReference type="FunFam" id="3.40.190.10:FF:000001">
    <property type="entry name" value="Glutamate receptor ionotropic, kainate 2"/>
    <property type="match status" value="1"/>
</dbReference>
<reference evidence="23" key="1">
    <citation type="submission" date="2020-04" db="EMBL/GenBank/DDBJ databases">
        <authorList>
            <person name="Neveu A P."/>
        </authorList>
    </citation>
    <scope>NUCLEOTIDE SEQUENCE</scope>
    <source>
        <tissue evidence="23">Whole embryo</tissue>
    </source>
</reference>
<dbReference type="FunFam" id="1.10.287.70:FF:000067">
    <property type="entry name" value="glutamate receptor 2 isoform X1"/>
    <property type="match status" value="1"/>
</dbReference>
<keyword evidence="13" id="KW-0407">Ion channel</keyword>
<feature type="binding site" evidence="15">
    <location>
        <position position="697"/>
    </location>
    <ligand>
        <name>L-glutamate</name>
        <dbReference type="ChEBI" id="CHEBI:29985"/>
    </ligand>
</feature>
<keyword evidence="1" id="KW-0813">Transport</keyword>
<dbReference type="AlphaFoldDB" id="A0A6F9DEK7"/>
<dbReference type="FunFam" id="3.40.190.10:FF:000596">
    <property type="entry name" value="glutamate receptor 2-like isoform X1"/>
    <property type="match status" value="1"/>
</dbReference>
<evidence type="ECO:0000256" key="3">
    <source>
        <dbReference type="ARBA" id="ARBA00022692"/>
    </source>
</evidence>
<evidence type="ECO:0000256" key="11">
    <source>
        <dbReference type="ARBA" id="ARBA00023257"/>
    </source>
</evidence>
<feature type="binding site" evidence="15">
    <location>
        <position position="748"/>
    </location>
    <ligand>
        <name>L-glutamate</name>
        <dbReference type="ChEBI" id="CHEBI:29985"/>
    </ligand>
</feature>
<feature type="binding site" evidence="15">
    <location>
        <position position="698"/>
    </location>
    <ligand>
        <name>L-glutamate</name>
        <dbReference type="ChEBI" id="CHEBI:29985"/>
    </ligand>
</feature>
<dbReference type="Gene3D" id="3.40.190.10">
    <property type="entry name" value="Periplasmic binding protein-like II"/>
    <property type="match status" value="2"/>
</dbReference>
<dbReference type="PANTHER" id="PTHR18966">
    <property type="entry name" value="IONOTROPIC GLUTAMATE RECEPTOR"/>
    <property type="match status" value="1"/>
</dbReference>
<dbReference type="EMBL" id="LR785598">
    <property type="protein sequence ID" value="CAB3250924.1"/>
    <property type="molecule type" value="mRNA"/>
</dbReference>
<evidence type="ECO:0000256" key="12">
    <source>
        <dbReference type="ARBA" id="ARBA00023286"/>
    </source>
</evidence>
<dbReference type="GO" id="GO:0045211">
    <property type="term" value="C:postsynaptic membrane"/>
    <property type="evidence" value="ECO:0007669"/>
    <property type="project" value="UniProtKB-SubCell"/>
</dbReference>
<evidence type="ECO:0000256" key="9">
    <source>
        <dbReference type="ARBA" id="ARBA00023170"/>
    </source>
</evidence>
<feature type="site" description="Interaction with the cone snail toxin Con-ikot-ikot" evidence="16">
    <location>
        <position position="703"/>
    </location>
</feature>
<evidence type="ECO:0000313" key="23">
    <source>
        <dbReference type="EMBL" id="CAB3250924.1"/>
    </source>
</evidence>
<evidence type="ECO:0000256" key="8">
    <source>
        <dbReference type="ARBA" id="ARBA00023136"/>
    </source>
</evidence>
<dbReference type="InterPro" id="IPR001320">
    <property type="entry name" value="Iontro_rcpt_C"/>
</dbReference>
<dbReference type="InterPro" id="IPR019594">
    <property type="entry name" value="Glu/Gly-bd"/>
</dbReference>
<dbReference type="Gene3D" id="3.40.50.2300">
    <property type="match status" value="2"/>
</dbReference>
<dbReference type="PRINTS" id="PR00177">
    <property type="entry name" value="NMDARECEPTOR"/>
</dbReference>
<sequence>MTSWLVIALLCMCGKLCRGGDSDYDSPFQSSITIPIGTLLPAESRDADALLKLALQRHNAFPATLASQWGRGQPSLRYQVFLQNAPVNNSYRMAQEFCTHVSHRVQSMIGAWDESSSSALISYTDTFQIPWITPSFLMEDTNSDFVVSLHPRLEKFLLCFITTLRLRKITYVYDTREVHLPLKTLLRFGMKYNFQVTVRNIDKRKNVLPILKEIACNAETHLIFDVNLDSSRTILQQIASMGMLTVEYLYIFLDWGLINDNLAVYAGGSAKLYFLSFTDQTNSRIQEVKRELRKTKEGREIKVTDEAALVYDSFTAMAIGMTSISERNYVFVEQLREEGNREDEITCHQLPVVPLTTGFDITRAIKKVQFTGLTGNVQFDEKGNRINYGVNLYTAGSTGPRLVGSWTDDRDDEFGKLVINGTVSHAKILESFRNRTLIVTTILEEPYVTLKSNWETLEGNDRFEGYCVDLLKEITKIAPLQYRIKPVNDGQYGSKNEKHGTWNGMIGEVKYQKAHMAVAPLTITSAREAVVDFTKPFMSLGISIMIKKPEKQTPNIFSFLEPLSYEIWICIGFAYTGVSVVLYLVSRLSPYEWHKGALSNNVDQGEEADSVTDFGIMNSLWFSLGAFVQQGCDISPKSFSGRIVGGVWWFFTLIIISSYTANLAAFLTVDRMVSPISGAEDLAKQNVIKYGTLKSGSTVNFFKQSPLPTYEKMWGFMKSQDPSVFVGSNREGIEKVRSSNGKYAFLMESTLNDYMEQRKPCNTMKVGPNIDAKGYGIALPKGSPLYDTVNLAILTLREQGQLQKMKNYWWYDKSECGPNGNNSPTKTPALMLSNVAGVFYILIVGMILAVFISIIEYGYEAVKADHRKRKKLVDDKTSTNRTCTSGLTLNVVSSNNNPHPVEIPRSIFSPPPSDATRSRRNHHSADI</sequence>
<feature type="transmembrane region" description="Helical" evidence="19">
    <location>
        <begin position="647"/>
        <end position="667"/>
    </location>
</feature>
<feature type="region of interest" description="Disordered" evidence="18">
    <location>
        <begin position="891"/>
        <end position="927"/>
    </location>
</feature>
<organism evidence="23">
    <name type="scientific">Phallusia mammillata</name>
    <dbReference type="NCBI Taxonomy" id="59560"/>
    <lineage>
        <taxon>Eukaryota</taxon>
        <taxon>Metazoa</taxon>
        <taxon>Chordata</taxon>
        <taxon>Tunicata</taxon>
        <taxon>Ascidiacea</taxon>
        <taxon>Phlebobranchia</taxon>
        <taxon>Ascidiidae</taxon>
        <taxon>Phallusia</taxon>
    </lineage>
</organism>
<dbReference type="InterPro" id="IPR015683">
    <property type="entry name" value="Ionotropic_Glu_rcpt"/>
</dbReference>
<evidence type="ECO:0000256" key="14">
    <source>
        <dbReference type="ARBA" id="ARBA00034104"/>
    </source>
</evidence>
<feature type="disulfide bond" evidence="17">
    <location>
        <begin position="761"/>
        <end position="816"/>
    </location>
</feature>
<proteinExistence type="evidence at transcript level"/>
<dbReference type="SUPFAM" id="SSF53850">
    <property type="entry name" value="Periplasmic binding protein-like II"/>
    <property type="match status" value="1"/>
</dbReference>
<keyword evidence="10" id="KW-0325">Glycoprotein</keyword>
<feature type="chain" id="PRO_5026301750" evidence="20">
    <location>
        <begin position="20"/>
        <end position="927"/>
    </location>
</feature>
<comment type="subcellular location">
    <subcellularLocation>
        <location evidence="14">Postsynaptic cell membrane</location>
        <topology evidence="14">Multi-pass membrane protein</topology>
    </subcellularLocation>
</comment>
<feature type="signal peptide" evidence="20">
    <location>
        <begin position="1"/>
        <end position="19"/>
    </location>
</feature>
<dbReference type="InterPro" id="IPR001508">
    <property type="entry name" value="Iono_Glu_rcpt_met"/>
</dbReference>
<dbReference type="GO" id="GO:0007166">
    <property type="term" value="P:cell surface receptor signaling pathway"/>
    <property type="evidence" value="ECO:0007669"/>
    <property type="project" value="UniProtKB-ARBA"/>
</dbReference>
<evidence type="ECO:0000256" key="1">
    <source>
        <dbReference type="ARBA" id="ARBA00022448"/>
    </source>
</evidence>
<dbReference type="InterPro" id="IPR001828">
    <property type="entry name" value="ANF_lig-bd_rcpt"/>
</dbReference>
<feature type="transmembrane region" description="Helical" evidence="19">
    <location>
        <begin position="565"/>
        <end position="585"/>
    </location>
</feature>
<feature type="binding site" evidence="15">
    <location>
        <position position="522"/>
    </location>
    <ligand>
        <name>L-glutamate</name>
        <dbReference type="ChEBI" id="CHEBI:29985"/>
    </ligand>
</feature>
<evidence type="ECO:0000256" key="18">
    <source>
        <dbReference type="SAM" id="MobiDB-lite"/>
    </source>
</evidence>
<feature type="transmembrane region" description="Helical" evidence="19">
    <location>
        <begin position="838"/>
        <end position="859"/>
    </location>
</feature>
<evidence type="ECO:0000256" key="2">
    <source>
        <dbReference type="ARBA" id="ARBA00022475"/>
    </source>
</evidence>
<evidence type="ECO:0000256" key="4">
    <source>
        <dbReference type="ARBA" id="ARBA00022729"/>
    </source>
</evidence>
<dbReference type="Gene3D" id="1.10.287.70">
    <property type="match status" value="1"/>
</dbReference>
<keyword evidence="4 20" id="KW-0732">Signal</keyword>
<accession>A0A6F9DEK7</accession>
<feature type="site" description="Crucial to convey clamshell closure to channel opening" evidence="16">
    <location>
        <position position="676"/>
    </location>
</feature>